<keyword evidence="3" id="KW-1185">Reference proteome</keyword>
<dbReference type="SUPFAM" id="SSF51445">
    <property type="entry name" value="(Trans)glycosidases"/>
    <property type="match status" value="1"/>
</dbReference>
<protein>
    <submittedName>
        <fullName evidence="2">Glycoside hydrolase family 30 protein</fullName>
    </submittedName>
</protein>
<evidence type="ECO:0000313" key="2">
    <source>
        <dbReference type="EMBL" id="KXS18250.1"/>
    </source>
</evidence>
<dbReference type="AlphaFoldDB" id="A0A139ANC9"/>
<gene>
    <name evidence="2" type="ORF">M427DRAFT_132991</name>
</gene>
<dbReference type="Pfam" id="PF14587">
    <property type="entry name" value="Glyco_hydr_30_2"/>
    <property type="match status" value="1"/>
</dbReference>
<dbReference type="STRING" id="1344416.A0A139ANC9"/>
<name>A0A139ANC9_GONPJ</name>
<dbReference type="InterPro" id="IPR039514">
    <property type="entry name" value="6GAL-like"/>
</dbReference>
<dbReference type="EMBL" id="KQ965743">
    <property type="protein sequence ID" value="KXS18250.1"/>
    <property type="molecule type" value="Genomic_DNA"/>
</dbReference>
<keyword evidence="2" id="KW-0378">Hydrolase</keyword>
<dbReference type="PANTHER" id="PTHR42767:SF1">
    <property type="entry name" value="ENDO-BETA-1,6-GALACTANASE-LIKE DOMAIN-CONTAINING PROTEIN"/>
    <property type="match status" value="1"/>
</dbReference>
<dbReference type="InterPro" id="IPR017853">
    <property type="entry name" value="GH"/>
</dbReference>
<proteinExistence type="predicted"/>
<dbReference type="GO" id="GO:0004553">
    <property type="term" value="F:hydrolase activity, hydrolyzing O-glycosyl compounds"/>
    <property type="evidence" value="ECO:0007669"/>
    <property type="project" value="InterPro"/>
</dbReference>
<evidence type="ECO:0000259" key="1">
    <source>
        <dbReference type="Pfam" id="PF14587"/>
    </source>
</evidence>
<dbReference type="PANTHER" id="PTHR42767">
    <property type="entry name" value="ENDO-BETA-1,6-GALACTANASE"/>
    <property type="match status" value="1"/>
</dbReference>
<dbReference type="Gene3D" id="3.20.20.80">
    <property type="entry name" value="Glycosidases"/>
    <property type="match status" value="1"/>
</dbReference>
<sequence>MAPAAASLEQITLPFAFEGFGTSLAWWASQLGQAESPVVDHLLQLLFADPSAGGIGLNCTRYNIGGSTDPARNASFRPGANVVPCLSSPDEPQLRILERIVKLREGLPLHVEAFSNSPPQDLTISGSSAGHQSRFTDNIKLEDVPRFAQFLVDSVAALLEKGIPVSTLSPINEPSEPVWIVGNNQEGCYWSGPARKALATSLRTLLDSTGLKSRGVKLALAEENNLLNVARKLDFTSDGDIINVHTYTTDQFTDISVVKLYAWGIQDTRLLRSYVRSTAQKRKQPLAVSEFGLGGPSLSSNICDVGTHGFVLVRHAIHDIVSLNAIRWVYWQAVEDRGSNWGCIQVPFNGAPQSSDILVGAQYHALGMLVRAIPVGTRTFEYWCTTRRVVLINREFMRVVVASDASRTQRHLTWELASPVSGSFRVLRLETVDGKAVVNDLGVRTVEEGRPVEIPKGVVELWDGATTTPAPAA</sequence>
<reference evidence="2 3" key="1">
    <citation type="journal article" date="2015" name="Genome Biol. Evol.">
        <title>Phylogenomic analyses indicate that early fungi evolved digesting cell walls of algal ancestors of land plants.</title>
        <authorList>
            <person name="Chang Y."/>
            <person name="Wang S."/>
            <person name="Sekimoto S."/>
            <person name="Aerts A.L."/>
            <person name="Choi C."/>
            <person name="Clum A."/>
            <person name="LaButti K.M."/>
            <person name="Lindquist E.A."/>
            <person name="Yee Ngan C."/>
            <person name="Ohm R.A."/>
            <person name="Salamov A.A."/>
            <person name="Grigoriev I.V."/>
            <person name="Spatafora J.W."/>
            <person name="Berbee M.L."/>
        </authorList>
    </citation>
    <scope>NUCLEOTIDE SEQUENCE [LARGE SCALE GENOMIC DNA]</scope>
    <source>
        <strain evidence="2 3">JEL478</strain>
    </source>
</reference>
<feature type="domain" description="Endo-beta-1,6-galactanase-like" evidence="1">
    <location>
        <begin position="113"/>
        <end position="229"/>
    </location>
</feature>
<organism evidence="2 3">
    <name type="scientific">Gonapodya prolifera (strain JEL478)</name>
    <name type="common">Monoblepharis prolifera</name>
    <dbReference type="NCBI Taxonomy" id="1344416"/>
    <lineage>
        <taxon>Eukaryota</taxon>
        <taxon>Fungi</taxon>
        <taxon>Fungi incertae sedis</taxon>
        <taxon>Chytridiomycota</taxon>
        <taxon>Chytridiomycota incertae sedis</taxon>
        <taxon>Monoblepharidomycetes</taxon>
        <taxon>Monoblepharidales</taxon>
        <taxon>Gonapodyaceae</taxon>
        <taxon>Gonapodya</taxon>
    </lineage>
</organism>
<accession>A0A139ANC9</accession>
<dbReference type="OrthoDB" id="2012278at2759"/>
<evidence type="ECO:0000313" key="3">
    <source>
        <dbReference type="Proteomes" id="UP000070544"/>
    </source>
</evidence>
<dbReference type="Proteomes" id="UP000070544">
    <property type="component" value="Unassembled WGS sequence"/>
</dbReference>
<dbReference type="InterPro" id="IPR039743">
    <property type="entry name" value="6GAL/EXGAL"/>
</dbReference>